<keyword evidence="8 17" id="KW-0479">Metal-binding</keyword>
<evidence type="ECO:0000256" key="5">
    <source>
        <dbReference type="ARBA" id="ARBA00022617"/>
    </source>
</evidence>
<evidence type="ECO:0000256" key="1">
    <source>
        <dbReference type="ARBA" id="ARBA00004141"/>
    </source>
</evidence>
<dbReference type="InterPro" id="IPR008972">
    <property type="entry name" value="Cupredoxin"/>
</dbReference>
<dbReference type="NCBIfam" id="TIGR02866">
    <property type="entry name" value="CoxB"/>
    <property type="match status" value="1"/>
</dbReference>
<dbReference type="GO" id="GO:0016020">
    <property type="term" value="C:membrane"/>
    <property type="evidence" value="ECO:0007669"/>
    <property type="project" value="UniProtKB-SubCell"/>
</dbReference>
<dbReference type="GO" id="GO:0042773">
    <property type="term" value="P:ATP synthesis coupled electron transport"/>
    <property type="evidence" value="ECO:0007669"/>
    <property type="project" value="TreeGrafter"/>
</dbReference>
<dbReference type="Gene3D" id="1.10.287.90">
    <property type="match status" value="1"/>
</dbReference>
<evidence type="ECO:0000313" key="21">
    <source>
        <dbReference type="EMBL" id="RKH01187.1"/>
    </source>
</evidence>
<evidence type="ECO:0000313" key="22">
    <source>
        <dbReference type="Proteomes" id="UP000268313"/>
    </source>
</evidence>
<dbReference type="InterPro" id="IPR001505">
    <property type="entry name" value="Copper_CuA"/>
</dbReference>
<comment type="caution">
    <text evidence="21">The sequence shown here is derived from an EMBL/GenBank/DDBJ whole genome shotgun (WGS) entry which is preliminary data.</text>
</comment>
<dbReference type="PROSITE" id="PS50857">
    <property type="entry name" value="COX2_CUA"/>
    <property type="match status" value="1"/>
</dbReference>
<keyword evidence="14 18" id="KW-0472">Membrane</keyword>
<dbReference type="EC" id="7.1.1.9" evidence="3"/>
<evidence type="ECO:0000256" key="6">
    <source>
        <dbReference type="ARBA" id="ARBA00022660"/>
    </source>
</evidence>
<evidence type="ECO:0000256" key="10">
    <source>
        <dbReference type="ARBA" id="ARBA00022982"/>
    </source>
</evidence>
<evidence type="ECO:0000256" key="4">
    <source>
        <dbReference type="ARBA" id="ARBA00022448"/>
    </source>
</evidence>
<evidence type="ECO:0000256" key="3">
    <source>
        <dbReference type="ARBA" id="ARBA00012949"/>
    </source>
</evidence>
<evidence type="ECO:0000256" key="17">
    <source>
        <dbReference type="PROSITE-ProRule" id="PRU00433"/>
    </source>
</evidence>
<dbReference type="GO" id="GO:0005507">
    <property type="term" value="F:copper ion binding"/>
    <property type="evidence" value="ECO:0007669"/>
    <property type="project" value="InterPro"/>
</dbReference>
<dbReference type="GO" id="GO:0016491">
    <property type="term" value="F:oxidoreductase activity"/>
    <property type="evidence" value="ECO:0007669"/>
    <property type="project" value="UniProtKB-KW"/>
</dbReference>
<comment type="subcellular location">
    <subcellularLocation>
        <location evidence="1">Membrane</location>
        <topology evidence="1">Multi-pass membrane protein</topology>
    </subcellularLocation>
</comment>
<dbReference type="PROSITE" id="PS00078">
    <property type="entry name" value="COX2"/>
    <property type="match status" value="1"/>
</dbReference>
<dbReference type="Pfam" id="PF00116">
    <property type="entry name" value="COX2"/>
    <property type="match status" value="1"/>
</dbReference>
<dbReference type="GO" id="GO:0004129">
    <property type="term" value="F:cytochrome-c oxidase activity"/>
    <property type="evidence" value="ECO:0007669"/>
    <property type="project" value="UniProtKB-EC"/>
</dbReference>
<dbReference type="Gene3D" id="2.60.40.420">
    <property type="entry name" value="Cupredoxins - blue copper proteins"/>
    <property type="match status" value="1"/>
</dbReference>
<dbReference type="AlphaFoldDB" id="A0A3A8K1P2"/>
<dbReference type="RefSeq" id="WP_120604378.1">
    <property type="nucleotide sequence ID" value="NZ_JABFJX010000275.1"/>
</dbReference>
<dbReference type="Gene3D" id="1.10.760.10">
    <property type="entry name" value="Cytochrome c-like domain"/>
    <property type="match status" value="1"/>
</dbReference>
<name>A0A3A8K1P2_9BACT</name>
<evidence type="ECO:0000256" key="2">
    <source>
        <dbReference type="ARBA" id="ARBA00007866"/>
    </source>
</evidence>
<feature type="domain" description="Cytochrome c" evidence="20">
    <location>
        <begin position="229"/>
        <end position="324"/>
    </location>
</feature>
<evidence type="ECO:0000259" key="19">
    <source>
        <dbReference type="PROSITE" id="PS50857"/>
    </source>
</evidence>
<dbReference type="SUPFAM" id="SSF46626">
    <property type="entry name" value="Cytochrome c"/>
    <property type="match status" value="1"/>
</dbReference>
<dbReference type="CDD" id="cd13915">
    <property type="entry name" value="CuRO_HCO_II_like_2"/>
    <property type="match status" value="1"/>
</dbReference>
<sequence>MNELLRRLFFLPEQGSTFAVQVDHLHYFLLLTTLAVGTCIGAVGIVFLVRYHRRTASDPTPRVLAPAWLEALFIGVPLSLFLLWFVLGFRQFVWVMSPPRDALDVYVTGKQWMWKFTYPGGPSAIDTLVVPAGRPVRLLLTSRDVIHSFYVPDFRMKRDALPGRYTDLWFEAPKPGRHLVLCAEYCGLDHSQMRGEVVVLPPADFESWQDAQRRSLPVAALPGARTPETMAVRGEHIAAAQGCLQCHTVTGAPHIGPTWLGLYGRQEPLEGGGAVLADEAYLTESMMDPLAKVVAGYAPVMPGYHGRLSAEDSGALVEFIKSLRPTRPGIPAAEEPVYVPTGR</sequence>
<dbReference type="PROSITE" id="PS51007">
    <property type="entry name" value="CYTC"/>
    <property type="match status" value="1"/>
</dbReference>
<dbReference type="SUPFAM" id="SSF49503">
    <property type="entry name" value="Cupredoxins"/>
    <property type="match status" value="1"/>
</dbReference>
<dbReference type="SUPFAM" id="SSF81464">
    <property type="entry name" value="Cytochrome c oxidase subunit II-like, transmembrane region"/>
    <property type="match status" value="1"/>
</dbReference>
<keyword evidence="7 18" id="KW-0812">Transmembrane</keyword>
<keyword evidence="9" id="KW-1278">Translocase</keyword>
<reference evidence="22" key="1">
    <citation type="submission" date="2018-09" db="EMBL/GenBank/DDBJ databases">
        <authorList>
            <person name="Livingstone P.G."/>
            <person name="Whitworth D.E."/>
        </authorList>
    </citation>
    <scope>NUCLEOTIDE SEQUENCE [LARGE SCALE GENOMIC DNA]</scope>
    <source>
        <strain evidence="22">CA043D</strain>
    </source>
</reference>
<evidence type="ECO:0000256" key="15">
    <source>
        <dbReference type="ARBA" id="ARBA00024688"/>
    </source>
</evidence>
<dbReference type="PANTHER" id="PTHR22888">
    <property type="entry name" value="CYTOCHROME C OXIDASE, SUBUNIT II"/>
    <property type="match status" value="1"/>
</dbReference>
<keyword evidence="12 17" id="KW-0408">Iron</keyword>
<keyword evidence="11 18" id="KW-1133">Transmembrane helix</keyword>
<organism evidence="21 22">
    <name type="scientific">Corallococcus carmarthensis</name>
    <dbReference type="NCBI Taxonomy" id="2316728"/>
    <lineage>
        <taxon>Bacteria</taxon>
        <taxon>Pseudomonadati</taxon>
        <taxon>Myxococcota</taxon>
        <taxon>Myxococcia</taxon>
        <taxon>Myxococcales</taxon>
        <taxon>Cystobacterineae</taxon>
        <taxon>Myxococcaceae</taxon>
        <taxon>Corallococcus</taxon>
    </lineage>
</organism>
<dbReference type="InterPro" id="IPR014222">
    <property type="entry name" value="Cyt_c_oxidase_su2"/>
</dbReference>
<dbReference type="InterPro" id="IPR009056">
    <property type="entry name" value="Cyt_c-like_dom"/>
</dbReference>
<evidence type="ECO:0000256" key="11">
    <source>
        <dbReference type="ARBA" id="ARBA00022989"/>
    </source>
</evidence>
<keyword evidence="6" id="KW-0679">Respiratory chain</keyword>
<evidence type="ECO:0000256" key="7">
    <source>
        <dbReference type="ARBA" id="ARBA00022692"/>
    </source>
</evidence>
<dbReference type="EMBL" id="RAWE01000077">
    <property type="protein sequence ID" value="RKH01187.1"/>
    <property type="molecule type" value="Genomic_DNA"/>
</dbReference>
<feature type="transmembrane region" description="Helical" evidence="18">
    <location>
        <begin position="63"/>
        <end position="87"/>
    </location>
</feature>
<dbReference type="InterPro" id="IPR002429">
    <property type="entry name" value="CcO_II-like_C"/>
</dbReference>
<feature type="domain" description="Cytochrome oxidase subunit II copper A binding" evidence="19">
    <location>
        <begin position="100"/>
        <end position="211"/>
    </location>
</feature>
<keyword evidence="10" id="KW-0249">Electron transport</keyword>
<dbReference type="Proteomes" id="UP000268313">
    <property type="component" value="Unassembled WGS sequence"/>
</dbReference>
<evidence type="ECO:0000256" key="16">
    <source>
        <dbReference type="ARBA" id="ARBA00031399"/>
    </source>
</evidence>
<keyword evidence="5 17" id="KW-0349">Heme</keyword>
<evidence type="ECO:0000259" key="20">
    <source>
        <dbReference type="PROSITE" id="PS51007"/>
    </source>
</evidence>
<keyword evidence="21" id="KW-0560">Oxidoreductase</keyword>
<dbReference type="GO" id="GO:0020037">
    <property type="term" value="F:heme binding"/>
    <property type="evidence" value="ECO:0007669"/>
    <property type="project" value="InterPro"/>
</dbReference>
<keyword evidence="4" id="KW-0813">Transport</keyword>
<proteinExistence type="inferred from homology"/>
<accession>A0A3A8K1P2</accession>
<evidence type="ECO:0000256" key="13">
    <source>
        <dbReference type="ARBA" id="ARBA00023008"/>
    </source>
</evidence>
<dbReference type="InterPro" id="IPR036257">
    <property type="entry name" value="Cyt_c_oxidase_su2_TM_sf"/>
</dbReference>
<evidence type="ECO:0000256" key="12">
    <source>
        <dbReference type="ARBA" id="ARBA00023004"/>
    </source>
</evidence>
<dbReference type="PANTHER" id="PTHR22888:SF9">
    <property type="entry name" value="CYTOCHROME C OXIDASE SUBUNIT 2"/>
    <property type="match status" value="1"/>
</dbReference>
<dbReference type="InterPro" id="IPR045187">
    <property type="entry name" value="CcO_II"/>
</dbReference>
<dbReference type="Pfam" id="PF00034">
    <property type="entry name" value="Cytochrom_C"/>
    <property type="match status" value="1"/>
</dbReference>
<feature type="transmembrane region" description="Helical" evidence="18">
    <location>
        <begin position="27"/>
        <end position="51"/>
    </location>
</feature>
<gene>
    <name evidence="21" type="primary">coxB</name>
    <name evidence="21" type="ORF">D7X32_21205</name>
</gene>
<evidence type="ECO:0000256" key="18">
    <source>
        <dbReference type="SAM" id="Phobius"/>
    </source>
</evidence>
<protein>
    <recommendedName>
        <fullName evidence="3">cytochrome-c oxidase</fullName>
        <ecNumber evidence="3">7.1.1.9</ecNumber>
    </recommendedName>
    <alternativeName>
        <fullName evidence="16">Cytochrome aa3 subunit 2</fullName>
    </alternativeName>
</protein>
<dbReference type="InterPro" id="IPR036909">
    <property type="entry name" value="Cyt_c-like_dom_sf"/>
</dbReference>
<comment type="similarity">
    <text evidence="2">Belongs to the cytochrome c oxidase subunit 2 family.</text>
</comment>
<evidence type="ECO:0000256" key="9">
    <source>
        <dbReference type="ARBA" id="ARBA00022967"/>
    </source>
</evidence>
<keyword evidence="22" id="KW-1185">Reference proteome</keyword>
<evidence type="ECO:0000256" key="14">
    <source>
        <dbReference type="ARBA" id="ARBA00023136"/>
    </source>
</evidence>
<dbReference type="OrthoDB" id="9781261at2"/>
<keyword evidence="13" id="KW-0186">Copper</keyword>
<comment type="function">
    <text evidence="15">Subunits I and II form the functional core of the enzyme complex. Electrons originating in cytochrome c are transferred via heme a and Cu(A) to the binuclear center formed by heme a3 and Cu(B).</text>
</comment>
<evidence type="ECO:0000256" key="8">
    <source>
        <dbReference type="ARBA" id="ARBA00022723"/>
    </source>
</evidence>